<protein>
    <submittedName>
        <fullName evidence="2">Uncharacterized protein</fullName>
    </submittedName>
</protein>
<evidence type="ECO:0000313" key="2">
    <source>
        <dbReference type="EMBL" id="RCH97180.1"/>
    </source>
</evidence>
<accession>A0A367K4U6</accession>
<dbReference type="AlphaFoldDB" id="A0A367K4U6"/>
<gene>
    <name evidence="2" type="ORF">CU098_000052</name>
</gene>
<feature type="compositionally biased region" description="Polar residues" evidence="1">
    <location>
        <begin position="18"/>
        <end position="37"/>
    </location>
</feature>
<comment type="caution">
    <text evidence="2">The sequence shown here is derived from an EMBL/GenBank/DDBJ whole genome shotgun (WGS) entry which is preliminary data.</text>
</comment>
<proteinExistence type="predicted"/>
<dbReference type="EMBL" id="PJQM01002214">
    <property type="protein sequence ID" value="RCH97180.1"/>
    <property type="molecule type" value="Genomic_DNA"/>
</dbReference>
<evidence type="ECO:0000313" key="3">
    <source>
        <dbReference type="Proteomes" id="UP000253551"/>
    </source>
</evidence>
<dbReference type="Proteomes" id="UP000253551">
    <property type="component" value="Unassembled WGS sequence"/>
</dbReference>
<evidence type="ECO:0000256" key="1">
    <source>
        <dbReference type="SAM" id="MobiDB-lite"/>
    </source>
</evidence>
<name>A0A367K4U6_RHIST</name>
<sequence length="124" mass="13978">MENKFPKNTQEGLPAYGTDNQVTPMQKELQTTQMQQRQSKRGYPGVVGGTPSEFRDIEGYDAQGNPIIPPFIAQRHQIEEQLGPTCKSDGGYHNLRMHLTRTSLCVAILIVPYLCGYRGRRVVK</sequence>
<reference evidence="2 3" key="1">
    <citation type="journal article" date="2018" name="G3 (Bethesda)">
        <title>Phylogenetic and Phylogenomic Definition of Rhizopus Species.</title>
        <authorList>
            <person name="Gryganskyi A.P."/>
            <person name="Golan J."/>
            <person name="Dolatabadi S."/>
            <person name="Mondo S."/>
            <person name="Robb S."/>
            <person name="Idnurm A."/>
            <person name="Muszewska A."/>
            <person name="Steczkiewicz K."/>
            <person name="Masonjones S."/>
            <person name="Liao H.L."/>
            <person name="Gajdeczka M.T."/>
            <person name="Anike F."/>
            <person name="Vuek A."/>
            <person name="Anishchenko I.M."/>
            <person name="Voigt K."/>
            <person name="de Hoog G.S."/>
            <person name="Smith M.E."/>
            <person name="Heitman J."/>
            <person name="Vilgalys R."/>
            <person name="Stajich J.E."/>
        </authorList>
    </citation>
    <scope>NUCLEOTIDE SEQUENCE [LARGE SCALE GENOMIC DNA]</scope>
    <source>
        <strain evidence="2 3">LSU 92-RS-03</strain>
    </source>
</reference>
<dbReference type="OrthoDB" id="2273117at2759"/>
<keyword evidence="3" id="KW-1185">Reference proteome</keyword>
<feature type="region of interest" description="Disordered" evidence="1">
    <location>
        <begin position="1"/>
        <end position="60"/>
    </location>
</feature>
<organism evidence="2 3">
    <name type="scientific">Rhizopus stolonifer</name>
    <name type="common">Rhizopus nigricans</name>
    <dbReference type="NCBI Taxonomy" id="4846"/>
    <lineage>
        <taxon>Eukaryota</taxon>
        <taxon>Fungi</taxon>
        <taxon>Fungi incertae sedis</taxon>
        <taxon>Mucoromycota</taxon>
        <taxon>Mucoromycotina</taxon>
        <taxon>Mucoromycetes</taxon>
        <taxon>Mucorales</taxon>
        <taxon>Mucorineae</taxon>
        <taxon>Rhizopodaceae</taxon>
        <taxon>Rhizopus</taxon>
    </lineage>
</organism>
<feature type="compositionally biased region" description="Polar residues" evidence="1">
    <location>
        <begin position="1"/>
        <end position="11"/>
    </location>
</feature>